<feature type="compositionally biased region" description="Low complexity" evidence="1">
    <location>
        <begin position="24"/>
        <end position="42"/>
    </location>
</feature>
<evidence type="ECO:0000313" key="4">
    <source>
        <dbReference type="Proteomes" id="UP001500432"/>
    </source>
</evidence>
<feature type="transmembrane region" description="Helical" evidence="2">
    <location>
        <begin position="96"/>
        <end position="119"/>
    </location>
</feature>
<organism evidence="3 4">
    <name type="scientific">Sinomonas flava</name>
    <dbReference type="NCBI Taxonomy" id="496857"/>
    <lineage>
        <taxon>Bacteria</taxon>
        <taxon>Bacillati</taxon>
        <taxon>Actinomycetota</taxon>
        <taxon>Actinomycetes</taxon>
        <taxon>Micrococcales</taxon>
        <taxon>Micrococcaceae</taxon>
        <taxon>Sinomonas</taxon>
    </lineage>
</organism>
<comment type="caution">
    <text evidence="3">The sequence shown here is derived from an EMBL/GenBank/DDBJ whole genome shotgun (WGS) entry which is preliminary data.</text>
</comment>
<protein>
    <recommendedName>
        <fullName evidence="5">Solute:sodium symporter small subunit</fullName>
    </recommendedName>
</protein>
<keyword evidence="4" id="KW-1185">Reference proteome</keyword>
<evidence type="ECO:0000313" key="3">
    <source>
        <dbReference type="EMBL" id="GAA2200629.1"/>
    </source>
</evidence>
<evidence type="ECO:0008006" key="5">
    <source>
        <dbReference type="Google" id="ProtNLM"/>
    </source>
</evidence>
<sequence>MSTAPGREDPEAMRAVDRSKRVRVTAPVSSAAPAPRSPSLSREVAEQSDVGGVVLRSLMRSQLRLALVVAGAFLAAIGSVWAVSELAAQLPWLPGLPLVWLLIGGLPYPAAVVCGIAYYRAATRNEQRYAELLEDRP</sequence>
<keyword evidence="2" id="KW-0472">Membrane</keyword>
<keyword evidence="2" id="KW-0812">Transmembrane</keyword>
<dbReference type="EMBL" id="BAAAQW010000005">
    <property type="protein sequence ID" value="GAA2200629.1"/>
    <property type="molecule type" value="Genomic_DNA"/>
</dbReference>
<evidence type="ECO:0000256" key="2">
    <source>
        <dbReference type="SAM" id="Phobius"/>
    </source>
</evidence>
<dbReference type="RefSeq" id="WP_344299733.1">
    <property type="nucleotide sequence ID" value="NZ_BAAAQW010000005.1"/>
</dbReference>
<dbReference type="Proteomes" id="UP001500432">
    <property type="component" value="Unassembled WGS sequence"/>
</dbReference>
<feature type="transmembrane region" description="Helical" evidence="2">
    <location>
        <begin position="65"/>
        <end position="84"/>
    </location>
</feature>
<gene>
    <name evidence="3" type="ORF">GCM10009849_21910</name>
</gene>
<keyword evidence="2" id="KW-1133">Transmembrane helix</keyword>
<accession>A0ABP5NM04</accession>
<evidence type="ECO:0000256" key="1">
    <source>
        <dbReference type="SAM" id="MobiDB-lite"/>
    </source>
</evidence>
<feature type="region of interest" description="Disordered" evidence="1">
    <location>
        <begin position="1"/>
        <end position="47"/>
    </location>
</feature>
<name>A0ABP5NM04_9MICC</name>
<feature type="compositionally biased region" description="Basic and acidic residues" evidence="1">
    <location>
        <begin position="1"/>
        <end position="19"/>
    </location>
</feature>
<proteinExistence type="predicted"/>
<reference evidence="4" key="1">
    <citation type="journal article" date="2019" name="Int. J. Syst. Evol. Microbiol.">
        <title>The Global Catalogue of Microorganisms (GCM) 10K type strain sequencing project: providing services to taxonomists for standard genome sequencing and annotation.</title>
        <authorList>
            <consortium name="The Broad Institute Genomics Platform"/>
            <consortium name="The Broad Institute Genome Sequencing Center for Infectious Disease"/>
            <person name="Wu L."/>
            <person name="Ma J."/>
        </authorList>
    </citation>
    <scope>NUCLEOTIDE SEQUENCE [LARGE SCALE GENOMIC DNA]</scope>
    <source>
        <strain evidence="4">JCM 16034</strain>
    </source>
</reference>